<reference evidence="10 11" key="1">
    <citation type="journal article" date="2013" name="BMC Microbiol.">
        <title>Identification of the type II cytochrome c maturation pathway in anammox bacteria by comparative genomics.</title>
        <authorList>
            <person name="Ferousi C."/>
            <person name="Speth D.R."/>
            <person name="Reimann J."/>
            <person name="Op den Camp H.J."/>
            <person name="Allen J.W."/>
            <person name="Keltjens J.T."/>
            <person name="Jetten M.S."/>
        </authorList>
    </citation>
    <scope>NUCLEOTIDE SEQUENCE [LARGE SCALE GENOMIC DNA]</scope>
    <source>
        <strain evidence="10">RU1</strain>
    </source>
</reference>
<feature type="domain" description="Ammonium transporter AmtB-like" evidence="9">
    <location>
        <begin position="57"/>
        <end position="467"/>
    </location>
</feature>
<evidence type="ECO:0000256" key="5">
    <source>
        <dbReference type="ARBA" id="ARBA00022989"/>
    </source>
</evidence>
<evidence type="ECO:0000256" key="6">
    <source>
        <dbReference type="ARBA" id="ARBA00023136"/>
    </source>
</evidence>
<gene>
    <name evidence="10" type="ORF">BROFUL_00003</name>
</gene>
<keyword evidence="3" id="KW-0813">Transport</keyword>
<keyword evidence="4 8" id="KW-0812">Transmembrane</keyword>
<dbReference type="Gene3D" id="1.10.3430.10">
    <property type="entry name" value="Ammonium transporter AmtB like domains"/>
    <property type="match status" value="1"/>
</dbReference>
<evidence type="ECO:0000256" key="4">
    <source>
        <dbReference type="ARBA" id="ARBA00022692"/>
    </source>
</evidence>
<dbReference type="Proteomes" id="UP000034954">
    <property type="component" value="Unassembled WGS sequence"/>
</dbReference>
<feature type="transmembrane region" description="Helical" evidence="8">
    <location>
        <begin position="329"/>
        <end position="347"/>
    </location>
</feature>
<evidence type="ECO:0000256" key="8">
    <source>
        <dbReference type="SAM" id="Phobius"/>
    </source>
</evidence>
<dbReference type="PANTHER" id="PTHR11730">
    <property type="entry name" value="AMMONIUM TRANSPORTER"/>
    <property type="match status" value="1"/>
</dbReference>
<evidence type="ECO:0000256" key="2">
    <source>
        <dbReference type="ARBA" id="ARBA00005887"/>
    </source>
</evidence>
<evidence type="ECO:0000259" key="9">
    <source>
        <dbReference type="Pfam" id="PF00909"/>
    </source>
</evidence>
<feature type="transmembrane region" description="Helical" evidence="8">
    <location>
        <begin position="164"/>
        <end position="185"/>
    </location>
</feature>
<dbReference type="InterPro" id="IPR029020">
    <property type="entry name" value="Ammonium/urea_transptr"/>
</dbReference>
<keyword evidence="6 8" id="KW-0472">Membrane</keyword>
<proteinExistence type="inferred from homology"/>
<dbReference type="GO" id="GO:0097272">
    <property type="term" value="P:ammonium homeostasis"/>
    <property type="evidence" value="ECO:0007669"/>
    <property type="project" value="TreeGrafter"/>
</dbReference>
<sequence>MSSILLIIFMIVVVYSGAVKHDKWLPCTCDLMHLEKGGCPMVDILARDIVLIVYIFWLIITGILVFFMQAGFAFLESGQVRSKNATHVYMKICANIGLGSLVWWLFGYAIFSGNWNYCLLGVTDPGHVDKLNVYGHWFTMWGFCLVSCSIASGSISERFSFKAYLIYVVLYCGFMYPFFGWLAWSAGPLLQWGYVDYAGSVVVHFQGGLTALIAAMIIGPRMEKYARMSRKTWLFEFGRGECYTIPGHNVSQTMLGVFILCVCFYGFNVGSVLVGSLCEPTSAETARKMLNILVNDLPTTTINVTMSMAGGILGSMFGGWLVNKKPDPLTTGNGAIAGMVSICAGVGFAHPGFALVVGVISGGIIPLVVKSLDKIGIDDTVGTCGVHCTAGAIGGIATGIMGLIRPVYHGISCHIGVQALGFIICIAYSCVCAIIIFGGLKAIGLARVSEEDETMGLDISEHMTPTYPEFVSTGGMKGY</sequence>
<keyword evidence="11" id="KW-1185">Reference proteome</keyword>
<evidence type="ECO:0000256" key="3">
    <source>
        <dbReference type="ARBA" id="ARBA00022448"/>
    </source>
</evidence>
<dbReference type="GO" id="GO:0008519">
    <property type="term" value="F:ammonium channel activity"/>
    <property type="evidence" value="ECO:0007669"/>
    <property type="project" value="InterPro"/>
</dbReference>
<keyword evidence="5 8" id="KW-1133">Transmembrane helix</keyword>
<evidence type="ECO:0000313" key="11">
    <source>
        <dbReference type="Proteomes" id="UP000034954"/>
    </source>
</evidence>
<comment type="similarity">
    <text evidence="2">Belongs to the ammonia transporter channel (TC 1.A.11.2) family.</text>
</comment>
<evidence type="ECO:0000256" key="7">
    <source>
        <dbReference type="ARBA" id="ARBA00023177"/>
    </source>
</evidence>
<comment type="subcellular location">
    <subcellularLocation>
        <location evidence="1">Membrane</location>
        <topology evidence="1">Multi-pass membrane protein</topology>
    </subcellularLocation>
</comment>
<dbReference type="InterPro" id="IPR024041">
    <property type="entry name" value="NH4_transpt_AmtB-like_dom"/>
</dbReference>
<evidence type="ECO:0000256" key="1">
    <source>
        <dbReference type="ARBA" id="ARBA00004141"/>
    </source>
</evidence>
<comment type="caution">
    <text evidence="10">The sequence shown here is derived from an EMBL/GenBank/DDBJ whole genome shotgun (WGS) entry which is preliminary data.</text>
</comment>
<feature type="transmembrane region" description="Helical" evidence="8">
    <location>
        <begin position="131"/>
        <end position="152"/>
    </location>
</feature>
<name>A0A0M2V087_9BACT</name>
<protein>
    <submittedName>
        <fullName evidence="10">Ammonium transporter protein</fullName>
    </submittedName>
</protein>
<organism evidence="10 11">
    <name type="scientific">Candidatus Brocadia fulgida</name>
    <dbReference type="NCBI Taxonomy" id="380242"/>
    <lineage>
        <taxon>Bacteria</taxon>
        <taxon>Pseudomonadati</taxon>
        <taxon>Planctomycetota</taxon>
        <taxon>Candidatus Brocadiia</taxon>
        <taxon>Candidatus Brocadiales</taxon>
        <taxon>Candidatus Brocadiaceae</taxon>
        <taxon>Candidatus Brocadia</taxon>
    </lineage>
</organism>
<keyword evidence="7" id="KW-0924">Ammonia transport</keyword>
<dbReference type="GO" id="GO:0016020">
    <property type="term" value="C:membrane"/>
    <property type="evidence" value="ECO:0007669"/>
    <property type="project" value="UniProtKB-SubCell"/>
</dbReference>
<dbReference type="PROSITE" id="PS01219">
    <property type="entry name" value="AMMONIUM_TRANSP"/>
    <property type="match status" value="1"/>
</dbReference>
<feature type="transmembrane region" description="Helical" evidence="8">
    <location>
        <begin position="416"/>
        <end position="440"/>
    </location>
</feature>
<feature type="transmembrane region" description="Helical" evidence="8">
    <location>
        <begin position="384"/>
        <end position="404"/>
    </location>
</feature>
<feature type="transmembrane region" description="Helical" evidence="8">
    <location>
        <begin position="197"/>
        <end position="218"/>
    </location>
</feature>
<dbReference type="Pfam" id="PF00909">
    <property type="entry name" value="Ammonium_transp"/>
    <property type="match status" value="1"/>
</dbReference>
<dbReference type="SUPFAM" id="SSF111352">
    <property type="entry name" value="Ammonium transporter"/>
    <property type="match status" value="1"/>
</dbReference>
<feature type="transmembrane region" description="Helical" evidence="8">
    <location>
        <begin position="353"/>
        <end position="372"/>
    </location>
</feature>
<evidence type="ECO:0000313" key="10">
    <source>
        <dbReference type="EMBL" id="KKO21265.1"/>
    </source>
</evidence>
<dbReference type="PATRIC" id="fig|380242.3.peg.3"/>
<feature type="transmembrane region" description="Helical" evidence="8">
    <location>
        <begin position="255"/>
        <end position="277"/>
    </location>
</feature>
<accession>A0A0M2V087</accession>
<dbReference type="AlphaFoldDB" id="A0A0M2V087"/>
<feature type="transmembrane region" description="Helical" evidence="8">
    <location>
        <begin position="44"/>
        <end position="67"/>
    </location>
</feature>
<dbReference type="PANTHER" id="PTHR11730:SF6">
    <property type="entry name" value="AMMONIUM TRANSPORTER"/>
    <property type="match status" value="1"/>
</dbReference>
<dbReference type="EMBL" id="LAQJ01000001">
    <property type="protein sequence ID" value="KKO21265.1"/>
    <property type="molecule type" value="Genomic_DNA"/>
</dbReference>
<feature type="transmembrane region" description="Helical" evidence="8">
    <location>
        <begin position="297"/>
        <end position="322"/>
    </location>
</feature>
<feature type="transmembrane region" description="Helical" evidence="8">
    <location>
        <begin position="88"/>
        <end position="111"/>
    </location>
</feature>
<dbReference type="InterPro" id="IPR018047">
    <property type="entry name" value="Ammonium_transpt_CS"/>
</dbReference>